<dbReference type="EMBL" id="MCGT01000029">
    <property type="protein sequence ID" value="ORX48543.1"/>
    <property type="molecule type" value="Genomic_DNA"/>
</dbReference>
<reference evidence="3 4" key="1">
    <citation type="submission" date="2016-07" db="EMBL/GenBank/DDBJ databases">
        <title>Pervasive Adenine N6-methylation of Active Genes in Fungi.</title>
        <authorList>
            <consortium name="DOE Joint Genome Institute"/>
            <person name="Mondo S.J."/>
            <person name="Dannebaum R.O."/>
            <person name="Kuo R.C."/>
            <person name="Labutti K."/>
            <person name="Haridas S."/>
            <person name="Kuo A."/>
            <person name="Salamov A."/>
            <person name="Ahrendt S.R."/>
            <person name="Lipzen A."/>
            <person name="Sullivan W."/>
            <person name="Andreopoulos W.B."/>
            <person name="Clum A."/>
            <person name="Lindquist E."/>
            <person name="Daum C."/>
            <person name="Ramamoorthy G.K."/>
            <person name="Gryganskyi A."/>
            <person name="Culley D."/>
            <person name="Magnuson J.K."/>
            <person name="James T.Y."/>
            <person name="O'Malley M.A."/>
            <person name="Stajich J.E."/>
            <person name="Spatafora J.W."/>
            <person name="Visel A."/>
            <person name="Grigoriev I.V."/>
        </authorList>
    </citation>
    <scope>NUCLEOTIDE SEQUENCE [LARGE SCALE GENOMIC DNA]</scope>
    <source>
        <strain evidence="3 4">NRRL 3301</strain>
    </source>
</reference>
<sequence>MLLAQVCAGQSNDFAHCIHVFICNGERYVAYASGNKVVIYTDTNIYIQTMVMQERAANYLVTAITSHCETRQLAIAYGCFVEFFKFVPDIQSWVTIDALTLPKQVYCLDWNAEGLLVIAGETFMVWHQMDSKWQELWSMLPPNPIIQAQFSSNGMIATIGKSDRLVTLWHRTQDENPRYDFIFLTHPREVSMFTWKQLPSGSNAEDCTLFTMSHDGVGRFWSPMDLQQPHQLYLCAVIDPSQSLLTADSSTVSPSSSSDQISHQRHQNHDHHQDEFSPIHYIGCDELRAAMHVHHLRQQSAKQSLALDQQLNKVKELIRDTPDLLFRLQPDGSIIFWGVQYLNTWPRRIPRTFVMLRIDQAISPIDRTFFLQHVHIVHDYAHVQSMSTVKPVELSLIARNPHGELRCYGLNLIDFLDSTPFEPLLRLKFTWVGHQQPITAIHQSSSNRLCTMSLGGQTNVWSYDVGKTTGQLTTQLLLDSSTHLPTAKFSIPIDNGRLLAVYDGTQVLVYSFDSLDCHLHRHVHCPNYDPSFPLSSLHVRSASDSRHSSGTQMLTLFGVSQSTSRIFSWQIEQTQPDRQPSIVFRGCQALDWPAEPNLVILNDRWVGSTAAMLLYDLAVTHSKAMALAVVIGSSVYMYGIQFEYDQENDIKWEELYHIDTSLQHIHLTRCINNIMAIASQENQIHTLSLWMDIRTDMPASLVFSIDLTEPIQDLAWYMSSDAQLFLAVALPSKVVIFGQERASDVAVDMDAWCVYTEILLRHEEPISGVAWVENGVLVLTTGNQVRCYTKWLTELDTPVDEATSLFDLSYSINGALPLYHPRYLLHYLLWGKLDLVNHVLLSVYQALKLADDLDLGSDGHLNDIAPPCSLSTVLEIQKSHSKKSKKQQSYDALFDDGMQSLDQEDPSRPLTSQEAKKCKDFLKDRQLTGLSDQDQMQLIAMIDTYVEISKQGESLDENGARFTALLENHFHLNQMLPDGQRQCDLSSRDITYALHSNSQDTLLEQCLRLYDGKLLWPDARSLGLFLWLRKSDVVVYQMEAIARNTYLSKQEDKNPVDCTLFYLALRKKNLLQSLWRTAHGHNEQRVMMSFLANDFSEQRWQRAAAKNAFVLLGKQRFEYAAAFFLLADKLKDCVNVILKHLKDYQLAIAVCRVYEGDQCPLIKEIIQKHMLPAAKETKDRWLLTIAYWLLGQYSDAIRSMIVPFAQIESAAASDAAAMVNDPTLFILYQYVKVDNAQSHQDLNISPELEYLFTLQVTRSYERLGCPLLALHILTRYPAIRPIPPVAAISPASDDGQFLQAAATESSDIFAPRDDQTAVHRAADLFASDDDDNNQPAPVDDIFADMPSTKMDRAADLFASDYDDSPQQQADIFADMPAATPSSLSDLSDGDDQSKFSDDPMDKLEMNISNADEDLSSYKALLVIRMLQMIFHSVATNQQSRSFDLHVRDQYLKNRQALFETGESLNIPTHLFSTLLMEKTIEADTFPMYMDILEQHKAPSDVDVKQFLVSFQLGCCQVFEALLTPDSALDYSALAFFERWIIDMMRTFTAWNTAIRQILPHMYNQRQTFKLCLAAYVGYLVVTTKQRHYEKSWVLLCHISRFMEHILEDDPVPVIASVFQEILNNEAKLVEMETEDFESFSDDSLFGFDLNEEQYKPKEEYKDTSAGAVVLEAATLNFVLDMLEFGLHHGCNEQSDALVDFVWTSLLDPLAYRVHILHEHIDVQLDHDPNRSNVLKQFKTLRQKKYWHSLKTLAPVSDLLPFVHFTPPEVNVLSDGAHHPHTSIVYNPGTTIHAFCMNNKSPATGHKAGDLFAVCTKNEIQEIDVTKSQRFVPHLVRPGSSSSREWPHHDILDSYPDTEEELETMSSDVDLDVPGTAEHHGGHGLHHGVKSPANNVRRGLHHQVPSSSRSSGVTTPVSNRYLQPEDRHQHGSHDNLHESIKRSLGIVGRDEGTRSPTGTSSVGSTVEQNERMITLRRHVTATCAETHPQYPFYITGCDVVSDGPSAILWQFGQDREIANYYGCHGKVTRIHFDPYGQKFGAGDASGSLCLWKFDAHIQSHRPYYSMACHSKATRDFTFLNASSLLATVGTSQAMSRK</sequence>
<feature type="compositionally biased region" description="Low complexity" evidence="1">
    <location>
        <begin position="249"/>
        <end position="261"/>
    </location>
</feature>
<name>A0A1X2G9J3_9FUNG</name>
<dbReference type="Proteomes" id="UP000242146">
    <property type="component" value="Unassembled WGS sequence"/>
</dbReference>
<feature type="compositionally biased region" description="Polar residues" evidence="1">
    <location>
        <begin position="1903"/>
        <end position="1918"/>
    </location>
</feature>
<feature type="compositionally biased region" description="Low complexity" evidence="1">
    <location>
        <begin position="1953"/>
        <end position="1964"/>
    </location>
</feature>
<accession>A0A1X2G9J3</accession>
<dbReference type="InterPro" id="IPR022033">
    <property type="entry name" value="Rav1p_C"/>
</dbReference>
<evidence type="ECO:0000313" key="3">
    <source>
        <dbReference type="EMBL" id="ORX48543.1"/>
    </source>
</evidence>
<proteinExistence type="predicted"/>
<dbReference type="InterPro" id="IPR015943">
    <property type="entry name" value="WD40/YVTN_repeat-like_dom_sf"/>
</dbReference>
<evidence type="ECO:0000256" key="1">
    <source>
        <dbReference type="SAM" id="MobiDB-lite"/>
    </source>
</evidence>
<feature type="domain" description="RAVE complex protein Rav1 C-terminal" evidence="2">
    <location>
        <begin position="645"/>
        <end position="1271"/>
    </location>
</feature>
<dbReference type="GO" id="GO:0007035">
    <property type="term" value="P:vacuolar acidification"/>
    <property type="evidence" value="ECO:0007669"/>
    <property type="project" value="TreeGrafter"/>
</dbReference>
<dbReference type="PANTHER" id="PTHR13950">
    <property type="entry name" value="RABCONNECTIN-RELATED"/>
    <property type="match status" value="1"/>
</dbReference>
<dbReference type="SUPFAM" id="SSF50978">
    <property type="entry name" value="WD40 repeat-like"/>
    <property type="match status" value="3"/>
</dbReference>
<dbReference type="InterPro" id="IPR036322">
    <property type="entry name" value="WD40_repeat_dom_sf"/>
</dbReference>
<comment type="caution">
    <text evidence="3">The sequence shown here is derived from an EMBL/GenBank/DDBJ whole genome shotgun (WGS) entry which is preliminary data.</text>
</comment>
<protein>
    <recommendedName>
        <fullName evidence="2">RAVE complex protein Rav1 C-terminal domain-containing protein</fullName>
    </recommendedName>
</protein>
<evidence type="ECO:0000313" key="4">
    <source>
        <dbReference type="Proteomes" id="UP000242146"/>
    </source>
</evidence>
<dbReference type="SMART" id="SM00320">
    <property type="entry name" value="WD40"/>
    <property type="match status" value="5"/>
</dbReference>
<dbReference type="OrthoDB" id="342131at2759"/>
<evidence type="ECO:0000259" key="2">
    <source>
        <dbReference type="Pfam" id="PF12234"/>
    </source>
</evidence>
<dbReference type="PANTHER" id="PTHR13950:SF9">
    <property type="entry name" value="RABCONNECTIN-3A"/>
    <property type="match status" value="1"/>
</dbReference>
<dbReference type="InterPro" id="IPR052208">
    <property type="entry name" value="DmX-like/RAVE_component"/>
</dbReference>
<feature type="region of interest" description="Disordered" evidence="1">
    <location>
        <begin position="1869"/>
        <end position="1892"/>
    </location>
</feature>
<dbReference type="InterPro" id="IPR001680">
    <property type="entry name" value="WD40_rpt"/>
</dbReference>
<keyword evidence="4" id="KW-1185">Reference proteome</keyword>
<dbReference type="Gene3D" id="2.130.10.10">
    <property type="entry name" value="YVTN repeat-like/Quinoprotein amine dehydrogenase"/>
    <property type="match status" value="2"/>
</dbReference>
<gene>
    <name evidence="3" type="ORF">DM01DRAFT_1117238</name>
</gene>
<feature type="region of interest" description="Disordered" evidence="1">
    <location>
        <begin position="1378"/>
        <end position="1397"/>
    </location>
</feature>
<dbReference type="STRING" id="101127.A0A1X2G9J3"/>
<dbReference type="GO" id="GO:0043291">
    <property type="term" value="C:RAVE complex"/>
    <property type="evidence" value="ECO:0007669"/>
    <property type="project" value="TreeGrafter"/>
</dbReference>
<dbReference type="Pfam" id="PF12234">
    <property type="entry name" value="Rav1p_C"/>
    <property type="match status" value="1"/>
</dbReference>
<organism evidence="3 4">
    <name type="scientific">Hesseltinella vesiculosa</name>
    <dbReference type="NCBI Taxonomy" id="101127"/>
    <lineage>
        <taxon>Eukaryota</taxon>
        <taxon>Fungi</taxon>
        <taxon>Fungi incertae sedis</taxon>
        <taxon>Mucoromycota</taxon>
        <taxon>Mucoromycotina</taxon>
        <taxon>Mucoromycetes</taxon>
        <taxon>Mucorales</taxon>
        <taxon>Cunninghamellaceae</taxon>
        <taxon>Hesseltinella</taxon>
    </lineage>
</organism>
<feature type="region of interest" description="Disordered" evidence="1">
    <location>
        <begin position="247"/>
        <end position="273"/>
    </location>
</feature>
<feature type="region of interest" description="Disordered" evidence="1">
    <location>
        <begin position="1899"/>
        <end position="1918"/>
    </location>
</feature>
<feature type="region of interest" description="Disordered" evidence="1">
    <location>
        <begin position="1947"/>
        <end position="1966"/>
    </location>
</feature>